<evidence type="ECO:0000313" key="1">
    <source>
        <dbReference type="EMBL" id="CAJ2639700.1"/>
    </source>
</evidence>
<name>A0ACB0J5B1_TRIPR</name>
<proteinExistence type="predicted"/>
<dbReference type="Proteomes" id="UP001177021">
    <property type="component" value="Unassembled WGS sequence"/>
</dbReference>
<accession>A0ACB0J5B1</accession>
<sequence>METETSFSQVAPPVFDGDNYDLWAVRMESYLEALDLWEAVEEDYEVPPLPNNPTMAQLKNHKEKKTRKAKAKSCLFAGVSQTVFTRIMTLKTAKAIWDYLKEEYAGDERTRGMQVLNLMREFELQKMKESETVKDYSDRLLSIANKVRLLGTQFADSRIVEKILVTVPERYEASITALENTKDLSTITLAAVLHALQAQEQRRLMRQDHVVEGALQAKHHEVGSTANNPRKDKGKKKSYPSCKHCGLDGHPPFRCWRRPDAKCSKCNQLGHEAIICKSKIQQHEVNAQVVEQDEEDQIFVATCFSTKSSSECWLIDSGCTNHMTYDRTLFKDLKPTQISKVRIGNGGYISAKGKGTVVISTSSGIKTISDVLYVPDIDQNLVSVGQLIEKGFKVSFENQLCLIFDTTGREILRVKMRGKSFSFDPIEEEQSAYFTEVSPTELWHKRLGHCHIQRMMNMKNNDMTRGLPVLSNHLPNCNACQFGKQIRKPFPKTVWRASQKLQLIHTDVAGPQRTPSLQGSLYFVLFIDDFTRMCWIFFLKFKHEVAGVFVKFKNMVETQSGCKIQFLRSDNGKEYTSTQFNLFCEEAGIVHQLTTPYTPEQNGVSERRNRSIMEMARCMLHEKDLPKQFWAEAANTAVYLQNRLPTKVLKDKTPFEAWYGYKPSLTFLKVFGCVCFAHVPQVKRDKLDKKAIPGIFVGYSSVSKAYKVYHPQSGKMTVSRDVHFNEDQQWDWKNPKKTIGSFNDIEDDYLEKQTTELCENELEDDPPIRGTRLLSDIYQRCNVAVCEPACCEEALKDPKWKNAMEEEMSMIQKNKTWELVDKPEDRNIIGVKWVFRTKLNADCSINKYKARLVVKGYAQIFGVDYSDTFAPVSRLDTIRLVLAIAAQKGWKVFQLDVKSAFLNGDLQEEIYVEQPEGFAVQGGEDKVYLLKKALYGLKQAPRAWYSKINDHLLSIGFEKSLSESTLYVKHKGKNSLIISLYVDDLLVTGDDTRLVEEFKQEMMQAFEMTDLGLMTFFLGIEIKQNENDVFIYQKKYAKEILKKFQMEECKTVSTPMNQKEKLSKEDGFDKVDEGYYRSLIGCLMYLTATRPDILFAVSILSRFMHCASEMHLKAAKRILRYIKGTVDYGVKFESCPTFKLCGFSDSDWAGSIDDMKSTSGYCFSLGSGVFSWCTKKQETVAQSTAEAEFIAATAAVNQVVWLKKILFDLHLQQNHKIEVFIDNQAAIAISKDPVCHGKTKHFNIKLYFLREMQQNGEVTLVYCKSEDQLADLFTKPLPVSKFEFLRQKIGVCRS</sequence>
<gene>
    <name evidence="1" type="ORF">MILVUS5_LOCUS9682</name>
</gene>
<evidence type="ECO:0000313" key="2">
    <source>
        <dbReference type="Proteomes" id="UP001177021"/>
    </source>
</evidence>
<protein>
    <submittedName>
        <fullName evidence="1">Uncharacterized protein</fullName>
    </submittedName>
</protein>
<comment type="caution">
    <text evidence="1">The sequence shown here is derived from an EMBL/GenBank/DDBJ whole genome shotgun (WGS) entry which is preliminary data.</text>
</comment>
<organism evidence="1 2">
    <name type="scientific">Trifolium pratense</name>
    <name type="common">Red clover</name>
    <dbReference type="NCBI Taxonomy" id="57577"/>
    <lineage>
        <taxon>Eukaryota</taxon>
        <taxon>Viridiplantae</taxon>
        <taxon>Streptophyta</taxon>
        <taxon>Embryophyta</taxon>
        <taxon>Tracheophyta</taxon>
        <taxon>Spermatophyta</taxon>
        <taxon>Magnoliopsida</taxon>
        <taxon>eudicotyledons</taxon>
        <taxon>Gunneridae</taxon>
        <taxon>Pentapetalae</taxon>
        <taxon>rosids</taxon>
        <taxon>fabids</taxon>
        <taxon>Fabales</taxon>
        <taxon>Fabaceae</taxon>
        <taxon>Papilionoideae</taxon>
        <taxon>50 kb inversion clade</taxon>
        <taxon>NPAAA clade</taxon>
        <taxon>Hologalegina</taxon>
        <taxon>IRL clade</taxon>
        <taxon>Trifolieae</taxon>
        <taxon>Trifolium</taxon>
    </lineage>
</organism>
<dbReference type="EMBL" id="CASHSV030000024">
    <property type="protein sequence ID" value="CAJ2639700.1"/>
    <property type="molecule type" value="Genomic_DNA"/>
</dbReference>
<keyword evidence="2" id="KW-1185">Reference proteome</keyword>
<reference evidence="1" key="1">
    <citation type="submission" date="2023-10" db="EMBL/GenBank/DDBJ databases">
        <authorList>
            <person name="Rodriguez Cubillos JULIANA M."/>
            <person name="De Vega J."/>
        </authorList>
    </citation>
    <scope>NUCLEOTIDE SEQUENCE</scope>
</reference>